<keyword evidence="2" id="KW-1185">Reference proteome</keyword>
<protein>
    <submittedName>
        <fullName evidence="1">Protein aurora borealis</fullName>
    </submittedName>
</protein>
<reference evidence="1 2" key="1">
    <citation type="submission" date="2024-07" db="EMBL/GenBank/DDBJ databases">
        <title>Enhanced genomic and transcriptomic resources for Trichinella pseudospiralis and T. spiralis underpin the discovery of pronounced molecular differences between stages and species.</title>
        <authorList>
            <person name="Pasi K.K."/>
            <person name="La Rosa G."/>
            <person name="Gomez-Morales M.A."/>
            <person name="Tosini F."/>
            <person name="Sumanam S."/>
            <person name="Young N.D."/>
            <person name="Chang B.C."/>
            <person name="Robin G.B."/>
        </authorList>
    </citation>
    <scope>NUCLEOTIDE SEQUENCE [LARGE SCALE GENOMIC DNA]</scope>
    <source>
        <strain evidence="1">ISS534</strain>
    </source>
</reference>
<sequence length="110" mass="12552">MAIRQVALSGEWWRQIRFAAPPPGIFTASSLRVLLFVQGGTVFSFLDYIYIQQASSVAVHVLGMFQQLASPITFPASRRDAFRLPMFIIDMLAANKQQSQHREQTIWHNE</sequence>
<proteinExistence type="predicted"/>
<dbReference type="EMBL" id="JBEUSY010000180">
    <property type="protein sequence ID" value="KAL1242843.1"/>
    <property type="molecule type" value="Genomic_DNA"/>
</dbReference>
<organism evidence="1 2">
    <name type="scientific">Trichinella spiralis</name>
    <name type="common">Trichina worm</name>
    <dbReference type="NCBI Taxonomy" id="6334"/>
    <lineage>
        <taxon>Eukaryota</taxon>
        <taxon>Metazoa</taxon>
        <taxon>Ecdysozoa</taxon>
        <taxon>Nematoda</taxon>
        <taxon>Enoplea</taxon>
        <taxon>Dorylaimia</taxon>
        <taxon>Trichinellida</taxon>
        <taxon>Trichinellidae</taxon>
        <taxon>Trichinella</taxon>
    </lineage>
</organism>
<comment type="caution">
    <text evidence="1">The sequence shown here is derived from an EMBL/GenBank/DDBJ whole genome shotgun (WGS) entry which is preliminary data.</text>
</comment>
<dbReference type="Proteomes" id="UP001558632">
    <property type="component" value="Unassembled WGS sequence"/>
</dbReference>
<evidence type="ECO:0000313" key="2">
    <source>
        <dbReference type="Proteomes" id="UP001558632"/>
    </source>
</evidence>
<gene>
    <name evidence="1" type="ORF">TSPI_08793</name>
</gene>
<accession>A0ABR3KQD6</accession>
<evidence type="ECO:0000313" key="1">
    <source>
        <dbReference type="EMBL" id="KAL1242843.1"/>
    </source>
</evidence>
<name>A0ABR3KQD6_TRISP</name>